<dbReference type="VEuPathDB" id="AmoebaDB:NF0122890"/>
<comment type="caution">
    <text evidence="2">The sequence shown here is derived from an EMBL/GenBank/DDBJ whole genome shotgun (WGS) entry which is preliminary data.</text>
</comment>
<feature type="compositionally biased region" description="Low complexity" evidence="1">
    <location>
        <begin position="666"/>
        <end position="678"/>
    </location>
</feature>
<feature type="compositionally biased region" description="Low complexity" evidence="1">
    <location>
        <begin position="514"/>
        <end position="525"/>
    </location>
</feature>
<evidence type="ECO:0000313" key="2">
    <source>
        <dbReference type="EMBL" id="KAF0974674.1"/>
    </source>
</evidence>
<feature type="region of interest" description="Disordered" evidence="1">
    <location>
        <begin position="415"/>
        <end position="435"/>
    </location>
</feature>
<protein>
    <submittedName>
        <fullName evidence="2">Uncharacterized protein</fullName>
    </submittedName>
</protein>
<gene>
    <name evidence="2" type="ORF">FDP41_006148</name>
</gene>
<feature type="compositionally biased region" description="Polar residues" evidence="1">
    <location>
        <begin position="415"/>
        <end position="433"/>
    </location>
</feature>
<reference evidence="2 3" key="1">
    <citation type="journal article" date="2019" name="Sci. Rep.">
        <title>Nanopore sequencing improves the draft genome of the human pathogenic amoeba Naegleria fowleri.</title>
        <authorList>
            <person name="Liechti N."/>
            <person name="Schurch N."/>
            <person name="Bruggmann R."/>
            <person name="Wittwer M."/>
        </authorList>
    </citation>
    <scope>NUCLEOTIDE SEQUENCE [LARGE SCALE GENOMIC DNA]</scope>
    <source>
        <strain evidence="2 3">ATCC 30894</strain>
    </source>
</reference>
<feature type="compositionally biased region" description="Polar residues" evidence="1">
    <location>
        <begin position="999"/>
        <end position="1019"/>
    </location>
</feature>
<dbReference type="EMBL" id="VFQX01000051">
    <property type="protein sequence ID" value="KAF0974674.1"/>
    <property type="molecule type" value="Genomic_DNA"/>
</dbReference>
<feature type="region of interest" description="Disordered" evidence="1">
    <location>
        <begin position="661"/>
        <end position="705"/>
    </location>
</feature>
<dbReference type="VEuPathDB" id="AmoebaDB:FDP41_006148"/>
<feature type="compositionally biased region" description="Low complexity" evidence="1">
    <location>
        <begin position="120"/>
        <end position="138"/>
    </location>
</feature>
<keyword evidence="3" id="KW-1185">Reference proteome</keyword>
<feature type="region of interest" description="Disordered" evidence="1">
    <location>
        <begin position="744"/>
        <end position="792"/>
    </location>
</feature>
<evidence type="ECO:0000256" key="1">
    <source>
        <dbReference type="SAM" id="MobiDB-lite"/>
    </source>
</evidence>
<feature type="compositionally biased region" description="Polar residues" evidence="1">
    <location>
        <begin position="1"/>
        <end position="21"/>
    </location>
</feature>
<feature type="compositionally biased region" description="Basic and acidic residues" evidence="1">
    <location>
        <begin position="949"/>
        <end position="958"/>
    </location>
</feature>
<feature type="compositionally biased region" description="Low complexity" evidence="1">
    <location>
        <begin position="780"/>
        <end position="792"/>
    </location>
</feature>
<dbReference type="AlphaFoldDB" id="A0A6A5BKU7"/>
<feature type="compositionally biased region" description="Low complexity" evidence="1">
    <location>
        <begin position="22"/>
        <end position="36"/>
    </location>
</feature>
<feature type="compositionally biased region" description="Low complexity" evidence="1">
    <location>
        <begin position="95"/>
        <end position="111"/>
    </location>
</feature>
<feature type="compositionally biased region" description="Low complexity" evidence="1">
    <location>
        <begin position="878"/>
        <end position="890"/>
    </location>
</feature>
<proteinExistence type="predicted"/>
<name>A0A6A5BKU7_NAEFO</name>
<feature type="region of interest" description="Disordered" evidence="1">
    <location>
        <begin position="1"/>
        <end position="149"/>
    </location>
</feature>
<feature type="region of interest" description="Disordered" evidence="1">
    <location>
        <begin position="514"/>
        <end position="538"/>
    </location>
</feature>
<dbReference type="Proteomes" id="UP000444721">
    <property type="component" value="Unassembled WGS sequence"/>
</dbReference>
<dbReference type="OrthoDB" id="10524315at2759"/>
<dbReference type="VEuPathDB" id="AmoebaDB:NfTy_077910"/>
<feature type="compositionally biased region" description="Polar residues" evidence="1">
    <location>
        <begin position="526"/>
        <end position="538"/>
    </location>
</feature>
<organism evidence="2 3">
    <name type="scientific">Naegleria fowleri</name>
    <name type="common">Brain eating amoeba</name>
    <dbReference type="NCBI Taxonomy" id="5763"/>
    <lineage>
        <taxon>Eukaryota</taxon>
        <taxon>Discoba</taxon>
        <taxon>Heterolobosea</taxon>
        <taxon>Tetramitia</taxon>
        <taxon>Eutetramitia</taxon>
        <taxon>Vahlkampfiidae</taxon>
        <taxon>Naegleria</taxon>
    </lineage>
</organism>
<sequence>MMKTPSKATILSSPTTLNKHPTSSSSKTETSISTTTNNHGVKSPQPRFLSPTAASAARRKEILSARAQPQQHSHHHQNPLVTPPRGGSTHNKLVPSFSSPPCSSSTHSVPSKRGTLLYDPSITAPSTSASTKTCSSSSNRKKNPHTSYESIPLVLHKDSCVVEAPMINHDDDHNSSNHRARLHSPTTRTCSKGILKSPPPPPIQLIPEVYRDACTNLHTLGVCSPSASRFFSPPYSLNHAATQSLSNNTFSVRQVQQQQPFYKKQGKFGTLILQTSLSKLTKGIFLDKEEYLTIGCYKECNIRVNHRCLLKLDPDYDEHGNPCMFLCVYEGANLIKLNGEVLEGLWDDEDMDGILLKHDDEIRIVDKLLYYENYEQYERERLLLLNEVVATLPIFNDNKENIPIMTKEDVVAPSTPSKSVVSPGIKQQTSSLLPPSLAVDDNETMMSPPSKSFAKYVDTPKRKDSIQRKSISTQRKSTTPYSFHVDAINVGTLTVAANSSLLFDCCPVENNNSSSNSSLNHLSNNQRGNTSYNTSSARKSVSFGETDIQYYKPSHEPKRVSAANRLVIDDDLIALSSQTTDDSTISFGCDNDTTSHTDDLTLTQNNITSLSNICQIIHIQGDQQCTVQPVLEAGKPPATFTVLDADVDSLLEEFVIPKPHAASTKNENNSIENNENSNAMEPSQSVGRHGEDDMIETDLPNCQPEHATYEHNTAQNEDNVLHFEKMEQKDNSLETSTEQTLSVIEDEDSQDAVPTPRSVSSRGSSQRKRSTPATEESESDASTSSSTSRSSSFFLGDDDESFLNMNFYAPPMNATFERRKEEIIEHEHIELTLDDHLESNGMTECDENVATNSTEQEAALATPPRPQTAKRGRDDDSSNSSPSMRTPSCSAEKDTKKTKESDTSESDMALASSVNRVLEFELPSTYETSESSESLQTTNQMEEALASQERNHFEKAQDEGPGQTNTSDVEVVNVVLKKKPTRRRRAKQGEPSSAEDLQEPTTKPPTDSTNTSPEASVTQVPRRHRKLKK</sequence>
<feature type="region of interest" description="Disordered" evidence="1">
    <location>
        <begin position="851"/>
        <end position="1029"/>
    </location>
</feature>
<feature type="compositionally biased region" description="Basic residues" evidence="1">
    <location>
        <begin position="976"/>
        <end position="986"/>
    </location>
</feature>
<accession>A0A6A5BKU7</accession>
<feature type="compositionally biased region" description="Low complexity" evidence="1">
    <location>
        <begin position="921"/>
        <end position="938"/>
    </location>
</feature>
<feature type="region of interest" description="Disordered" evidence="1">
    <location>
        <begin position="167"/>
        <end position="197"/>
    </location>
</feature>
<feature type="compositionally biased region" description="Basic and acidic residues" evidence="1">
    <location>
        <begin position="891"/>
        <end position="902"/>
    </location>
</feature>
<dbReference type="GeneID" id="68113366"/>
<dbReference type="RefSeq" id="XP_044559387.1">
    <property type="nucleotide sequence ID" value="XM_044709751.1"/>
</dbReference>
<evidence type="ECO:0000313" key="3">
    <source>
        <dbReference type="Proteomes" id="UP000444721"/>
    </source>
</evidence>